<dbReference type="InterPro" id="IPR036374">
    <property type="entry name" value="OxRdtase_Mopterin-bd_sf"/>
</dbReference>
<gene>
    <name evidence="4" type="ORF">GCM10023185_06460</name>
</gene>
<dbReference type="SUPFAM" id="SSF56524">
    <property type="entry name" value="Oxidoreductase molybdopterin-binding domain"/>
    <property type="match status" value="1"/>
</dbReference>
<protein>
    <submittedName>
        <fullName evidence="4">Molybdopterin-dependent oxidoreductase</fullName>
    </submittedName>
</protein>
<dbReference type="Gene3D" id="3.90.420.10">
    <property type="entry name" value="Oxidoreductase, molybdopterin-binding domain"/>
    <property type="match status" value="1"/>
</dbReference>
<keyword evidence="5" id="KW-1185">Reference proteome</keyword>
<feature type="domain" description="Oxidoreductase molybdopterin-binding" evidence="3">
    <location>
        <begin position="109"/>
        <end position="258"/>
    </location>
</feature>
<proteinExistence type="predicted"/>
<evidence type="ECO:0000313" key="4">
    <source>
        <dbReference type="EMBL" id="GAA4349592.1"/>
    </source>
</evidence>
<organism evidence="4 5">
    <name type="scientific">Hymenobacter saemangeumensis</name>
    <dbReference type="NCBI Taxonomy" id="1084522"/>
    <lineage>
        <taxon>Bacteria</taxon>
        <taxon>Pseudomonadati</taxon>
        <taxon>Bacteroidota</taxon>
        <taxon>Cytophagia</taxon>
        <taxon>Cytophagales</taxon>
        <taxon>Hymenobacteraceae</taxon>
        <taxon>Hymenobacter</taxon>
    </lineage>
</organism>
<feature type="transmembrane region" description="Helical" evidence="2">
    <location>
        <begin position="34"/>
        <end position="52"/>
    </location>
</feature>
<sequence>MKQNPIPEGEPDTSASSSHDLAVQAEARRRSRRAFIGLGLGSLLGIGGWSWLLSRPEEDGLPAPLRRVLDANGQLSSAYFKQTRLAPEFARSRARTPRVNGRYGLEDPLDAETWRLRVQPLGAGPAQELTLADIQALPRVEMTTELKCIEGWSLIVHWAGARFSDFLARYPLAGLPGRPDELAPFVALRTPNGKYYVGLDMASALHPQTLLCYEMNGQPLTASHGAPLRLVTPLKYGIKHLKRIGTIAFATQRPSDFWAERGYDWDSGH</sequence>
<keyword evidence="2" id="KW-0472">Membrane</keyword>
<name>A0ABP8I1S4_9BACT</name>
<evidence type="ECO:0000259" key="3">
    <source>
        <dbReference type="Pfam" id="PF00174"/>
    </source>
</evidence>
<dbReference type="Pfam" id="PF00174">
    <property type="entry name" value="Oxidored_molyb"/>
    <property type="match status" value="1"/>
</dbReference>
<evidence type="ECO:0000256" key="1">
    <source>
        <dbReference type="SAM" id="MobiDB-lite"/>
    </source>
</evidence>
<dbReference type="EMBL" id="BAABGZ010000010">
    <property type="protein sequence ID" value="GAA4349592.1"/>
    <property type="molecule type" value="Genomic_DNA"/>
</dbReference>
<dbReference type="InterPro" id="IPR000572">
    <property type="entry name" value="OxRdtase_Mopterin-bd_dom"/>
</dbReference>
<comment type="caution">
    <text evidence="4">The sequence shown here is derived from an EMBL/GenBank/DDBJ whole genome shotgun (WGS) entry which is preliminary data.</text>
</comment>
<feature type="region of interest" description="Disordered" evidence="1">
    <location>
        <begin position="1"/>
        <end position="23"/>
    </location>
</feature>
<dbReference type="RefSeq" id="WP_345233765.1">
    <property type="nucleotide sequence ID" value="NZ_BAABGZ010000010.1"/>
</dbReference>
<dbReference type="Proteomes" id="UP001501153">
    <property type="component" value="Unassembled WGS sequence"/>
</dbReference>
<evidence type="ECO:0000313" key="5">
    <source>
        <dbReference type="Proteomes" id="UP001501153"/>
    </source>
</evidence>
<reference evidence="5" key="1">
    <citation type="journal article" date="2019" name="Int. J. Syst. Evol. Microbiol.">
        <title>The Global Catalogue of Microorganisms (GCM) 10K type strain sequencing project: providing services to taxonomists for standard genome sequencing and annotation.</title>
        <authorList>
            <consortium name="The Broad Institute Genomics Platform"/>
            <consortium name="The Broad Institute Genome Sequencing Center for Infectious Disease"/>
            <person name="Wu L."/>
            <person name="Ma J."/>
        </authorList>
    </citation>
    <scope>NUCLEOTIDE SEQUENCE [LARGE SCALE GENOMIC DNA]</scope>
    <source>
        <strain evidence="5">JCM 17923</strain>
    </source>
</reference>
<keyword evidence="2" id="KW-0812">Transmembrane</keyword>
<keyword evidence="2" id="KW-1133">Transmembrane helix</keyword>
<dbReference type="PANTHER" id="PTHR43032">
    <property type="entry name" value="PROTEIN-METHIONINE-SULFOXIDE REDUCTASE"/>
    <property type="match status" value="1"/>
</dbReference>
<accession>A0ABP8I1S4</accession>
<evidence type="ECO:0000256" key="2">
    <source>
        <dbReference type="SAM" id="Phobius"/>
    </source>
</evidence>